<dbReference type="PRINTS" id="PR00036">
    <property type="entry name" value="HTHLACI"/>
</dbReference>
<dbReference type="PANTHER" id="PTHR30146">
    <property type="entry name" value="LACI-RELATED TRANSCRIPTIONAL REPRESSOR"/>
    <property type="match status" value="1"/>
</dbReference>
<dbReference type="InterPro" id="IPR010982">
    <property type="entry name" value="Lambda_DNA-bd_dom_sf"/>
</dbReference>
<dbReference type="SUPFAM" id="SSF47413">
    <property type="entry name" value="lambda repressor-like DNA-binding domains"/>
    <property type="match status" value="1"/>
</dbReference>
<protein>
    <recommendedName>
        <fullName evidence="5">HTH lacI-type domain-containing protein</fullName>
    </recommendedName>
</protein>
<accession>A0A0R2BC34</accession>
<organism evidence="6 7">
    <name type="scientific">Secundilactobacillus collinoides DSM 20515 = JCM 1123</name>
    <dbReference type="NCBI Taxonomy" id="1423733"/>
    <lineage>
        <taxon>Bacteria</taxon>
        <taxon>Bacillati</taxon>
        <taxon>Bacillota</taxon>
        <taxon>Bacilli</taxon>
        <taxon>Lactobacillales</taxon>
        <taxon>Lactobacillaceae</taxon>
        <taxon>Secundilactobacillus</taxon>
    </lineage>
</organism>
<evidence type="ECO:0000256" key="1">
    <source>
        <dbReference type="ARBA" id="ARBA00022491"/>
    </source>
</evidence>
<dbReference type="GO" id="GO:0003700">
    <property type="term" value="F:DNA-binding transcription factor activity"/>
    <property type="evidence" value="ECO:0007669"/>
    <property type="project" value="TreeGrafter"/>
</dbReference>
<reference evidence="6 7" key="1">
    <citation type="journal article" date="2015" name="Genome Announc.">
        <title>Expanding the biotechnology potential of lactobacilli through comparative genomics of 213 strains and associated genera.</title>
        <authorList>
            <person name="Sun Z."/>
            <person name="Harris H.M."/>
            <person name="McCann A."/>
            <person name="Guo C."/>
            <person name="Argimon S."/>
            <person name="Zhang W."/>
            <person name="Yang X."/>
            <person name="Jeffery I.B."/>
            <person name="Cooney J.C."/>
            <person name="Kagawa T.F."/>
            <person name="Liu W."/>
            <person name="Song Y."/>
            <person name="Salvetti E."/>
            <person name="Wrobel A."/>
            <person name="Rasinkangas P."/>
            <person name="Parkhill J."/>
            <person name="Rea M.C."/>
            <person name="O'Sullivan O."/>
            <person name="Ritari J."/>
            <person name="Douillard F.P."/>
            <person name="Paul Ross R."/>
            <person name="Yang R."/>
            <person name="Briner A.E."/>
            <person name="Felis G.E."/>
            <person name="de Vos W.M."/>
            <person name="Barrangou R."/>
            <person name="Klaenhammer T.R."/>
            <person name="Caufield P.W."/>
            <person name="Cui Y."/>
            <person name="Zhang H."/>
            <person name="O'Toole P.W."/>
        </authorList>
    </citation>
    <scope>NUCLEOTIDE SEQUENCE [LARGE SCALE GENOMIC DNA]</scope>
    <source>
        <strain evidence="6 7">DSM 20515</strain>
    </source>
</reference>
<sequence length="327" mass="36240">MTTIRDIAKMAGVSVASVSRVINNTGRVGEATRKRIQEIIKQTNYVPNQTARTLYQKSSKLIGLIIPDLNNPFYSQIVTSVENKLRPLKYQLIMIFDTGGDDARYKESVDTLIQNNIDGIISSAFEADLSAYTETPIVLFDSGHVNDSLTRIASDNYRGGELAAMALVSSGAKKIIIQHGPLSLPPIRERLEGILHYLNQSQVVYELQSVRDFTLVTAKEETPKLFKDFSDFDGVLAANDMYALEIMRKAQQAHLSVPGDLQIIGYDNSIFSQMSQPTITTIDQQADLIGKSAAETLLKKINKESIKTDDKGNITLPVKLIKNESTR</sequence>
<proteinExistence type="predicted"/>
<dbReference type="RefSeq" id="WP_056996381.1">
    <property type="nucleotide sequence ID" value="NZ_AYYR01000022.1"/>
</dbReference>
<evidence type="ECO:0000313" key="6">
    <source>
        <dbReference type="EMBL" id="KRM76663.1"/>
    </source>
</evidence>
<dbReference type="CDD" id="cd06291">
    <property type="entry name" value="PBP1_Qymf-like"/>
    <property type="match status" value="1"/>
</dbReference>
<evidence type="ECO:0000313" key="7">
    <source>
        <dbReference type="Proteomes" id="UP000051845"/>
    </source>
</evidence>
<dbReference type="CDD" id="cd01392">
    <property type="entry name" value="HTH_LacI"/>
    <property type="match status" value="1"/>
</dbReference>
<dbReference type="InterPro" id="IPR046335">
    <property type="entry name" value="LacI/GalR-like_sensor"/>
</dbReference>
<dbReference type="InterPro" id="IPR000843">
    <property type="entry name" value="HTH_LacI"/>
</dbReference>
<dbReference type="Pfam" id="PF13377">
    <property type="entry name" value="Peripla_BP_3"/>
    <property type="match status" value="1"/>
</dbReference>
<feature type="domain" description="HTH lacI-type" evidence="5">
    <location>
        <begin position="2"/>
        <end position="56"/>
    </location>
</feature>
<dbReference type="AlphaFoldDB" id="A0A0R2BC34"/>
<evidence type="ECO:0000256" key="3">
    <source>
        <dbReference type="ARBA" id="ARBA00023125"/>
    </source>
</evidence>
<dbReference type="SUPFAM" id="SSF53822">
    <property type="entry name" value="Periplasmic binding protein-like I"/>
    <property type="match status" value="1"/>
</dbReference>
<gene>
    <name evidence="6" type="ORF">FC82_GL001144</name>
</gene>
<keyword evidence="3" id="KW-0238">DNA-binding</keyword>
<keyword evidence="4" id="KW-0804">Transcription</keyword>
<dbReference type="PROSITE" id="PS50932">
    <property type="entry name" value="HTH_LACI_2"/>
    <property type="match status" value="1"/>
</dbReference>
<dbReference type="Gene3D" id="3.40.50.2300">
    <property type="match status" value="2"/>
</dbReference>
<name>A0A0R2BC34_SECCO</name>
<dbReference type="Gene3D" id="1.10.260.40">
    <property type="entry name" value="lambda repressor-like DNA-binding domains"/>
    <property type="match status" value="1"/>
</dbReference>
<evidence type="ECO:0000256" key="2">
    <source>
        <dbReference type="ARBA" id="ARBA00023015"/>
    </source>
</evidence>
<dbReference type="PATRIC" id="fig|1423733.4.peg.1207"/>
<keyword evidence="1" id="KW-0678">Repressor</keyword>
<evidence type="ECO:0000256" key="4">
    <source>
        <dbReference type="ARBA" id="ARBA00023163"/>
    </source>
</evidence>
<dbReference type="SMART" id="SM00354">
    <property type="entry name" value="HTH_LACI"/>
    <property type="match status" value="1"/>
</dbReference>
<dbReference type="GO" id="GO:0000976">
    <property type="term" value="F:transcription cis-regulatory region binding"/>
    <property type="evidence" value="ECO:0007669"/>
    <property type="project" value="TreeGrafter"/>
</dbReference>
<dbReference type="EMBL" id="AYYR01000022">
    <property type="protein sequence ID" value="KRM76663.1"/>
    <property type="molecule type" value="Genomic_DNA"/>
</dbReference>
<dbReference type="Proteomes" id="UP000051845">
    <property type="component" value="Unassembled WGS sequence"/>
</dbReference>
<dbReference type="STRING" id="33960.TY91_16525"/>
<dbReference type="InterPro" id="IPR028082">
    <property type="entry name" value="Peripla_BP_I"/>
</dbReference>
<keyword evidence="2" id="KW-0805">Transcription regulation</keyword>
<comment type="caution">
    <text evidence="6">The sequence shown here is derived from an EMBL/GenBank/DDBJ whole genome shotgun (WGS) entry which is preliminary data.</text>
</comment>
<dbReference type="PANTHER" id="PTHR30146:SF95">
    <property type="entry name" value="RIBOSE OPERON REPRESSOR"/>
    <property type="match status" value="1"/>
</dbReference>
<dbReference type="Pfam" id="PF00356">
    <property type="entry name" value="LacI"/>
    <property type="match status" value="1"/>
</dbReference>
<dbReference type="PROSITE" id="PS00356">
    <property type="entry name" value="HTH_LACI_1"/>
    <property type="match status" value="1"/>
</dbReference>
<evidence type="ECO:0000259" key="5">
    <source>
        <dbReference type="PROSITE" id="PS50932"/>
    </source>
</evidence>